<reference evidence="2" key="1">
    <citation type="submission" date="2014-09" db="EMBL/GenBank/DDBJ databases">
        <authorList>
            <person name="Magalhaes I.L.F."/>
            <person name="Oliveira U."/>
            <person name="Santos F.R."/>
            <person name="Vidigal T.H.D.A."/>
            <person name="Brescovit A.D."/>
            <person name="Santos A.J."/>
        </authorList>
    </citation>
    <scope>NUCLEOTIDE SEQUENCE</scope>
    <source>
        <tissue evidence="2">Shoot tissue taken approximately 20 cm above the soil surface</tissue>
    </source>
</reference>
<accession>A0A0A8YRW2</accession>
<feature type="region of interest" description="Disordered" evidence="1">
    <location>
        <begin position="1"/>
        <end position="21"/>
    </location>
</feature>
<evidence type="ECO:0000256" key="1">
    <source>
        <dbReference type="SAM" id="MobiDB-lite"/>
    </source>
</evidence>
<sequence length="21" mass="2399">MLHSLSVEVRSASTWAVGRRR</sequence>
<dbReference type="EMBL" id="GBRH01269352">
    <property type="protein sequence ID" value="JAD28543.1"/>
    <property type="molecule type" value="Transcribed_RNA"/>
</dbReference>
<dbReference type="AlphaFoldDB" id="A0A0A8YRW2"/>
<protein>
    <submittedName>
        <fullName evidence="2">Uncharacterized protein</fullName>
    </submittedName>
</protein>
<reference evidence="2" key="2">
    <citation type="journal article" date="2015" name="Data Brief">
        <title>Shoot transcriptome of the giant reed, Arundo donax.</title>
        <authorList>
            <person name="Barrero R.A."/>
            <person name="Guerrero F.D."/>
            <person name="Moolhuijzen P."/>
            <person name="Goolsby J.A."/>
            <person name="Tidwell J."/>
            <person name="Bellgard S.E."/>
            <person name="Bellgard M.I."/>
        </authorList>
    </citation>
    <scope>NUCLEOTIDE SEQUENCE</scope>
    <source>
        <tissue evidence="2">Shoot tissue taken approximately 20 cm above the soil surface</tissue>
    </source>
</reference>
<organism evidence="2">
    <name type="scientific">Arundo donax</name>
    <name type="common">Giant reed</name>
    <name type="synonym">Donax arundinaceus</name>
    <dbReference type="NCBI Taxonomy" id="35708"/>
    <lineage>
        <taxon>Eukaryota</taxon>
        <taxon>Viridiplantae</taxon>
        <taxon>Streptophyta</taxon>
        <taxon>Embryophyta</taxon>
        <taxon>Tracheophyta</taxon>
        <taxon>Spermatophyta</taxon>
        <taxon>Magnoliopsida</taxon>
        <taxon>Liliopsida</taxon>
        <taxon>Poales</taxon>
        <taxon>Poaceae</taxon>
        <taxon>PACMAD clade</taxon>
        <taxon>Arundinoideae</taxon>
        <taxon>Arundineae</taxon>
        <taxon>Arundo</taxon>
    </lineage>
</organism>
<proteinExistence type="predicted"/>
<name>A0A0A8YRW2_ARUDO</name>
<evidence type="ECO:0000313" key="2">
    <source>
        <dbReference type="EMBL" id="JAD28543.1"/>
    </source>
</evidence>